<feature type="active site" evidence="8">
    <location>
        <position position="61"/>
    </location>
</feature>
<dbReference type="InterPro" id="IPR011907">
    <property type="entry name" value="RNase_III"/>
</dbReference>
<keyword evidence="12" id="KW-1185">Reference proteome</keyword>
<keyword evidence="3 8" id="KW-0507">mRNA processing</keyword>
<evidence type="ECO:0000256" key="8">
    <source>
        <dbReference type="HAMAP-Rule" id="MF_00104"/>
    </source>
</evidence>
<evidence type="ECO:0000313" key="12">
    <source>
        <dbReference type="Proteomes" id="UP000258016"/>
    </source>
</evidence>
<dbReference type="CDD" id="cd10845">
    <property type="entry name" value="DSRM_RNAse_III_family"/>
    <property type="match status" value="1"/>
</dbReference>
<gene>
    <name evidence="8" type="primary">rnc</name>
    <name evidence="11" type="ORF">B5J99_14360</name>
</gene>
<dbReference type="PANTHER" id="PTHR11207">
    <property type="entry name" value="RIBONUCLEASE III"/>
    <property type="match status" value="1"/>
</dbReference>
<evidence type="ECO:0000259" key="9">
    <source>
        <dbReference type="PROSITE" id="PS50137"/>
    </source>
</evidence>
<evidence type="ECO:0000313" key="11">
    <source>
        <dbReference type="EMBL" id="ASR52495.1"/>
    </source>
</evidence>
<evidence type="ECO:0000256" key="4">
    <source>
        <dbReference type="ARBA" id="ARBA00022722"/>
    </source>
</evidence>
<name>A0ABN5B9T3_9SPHN</name>
<dbReference type="CDD" id="cd00593">
    <property type="entry name" value="RIBOc"/>
    <property type="match status" value="1"/>
</dbReference>
<feature type="domain" description="RNase III" evidence="10">
    <location>
        <begin position="21"/>
        <end position="144"/>
    </location>
</feature>
<comment type="function">
    <text evidence="8">Digests double-stranded RNA. Involved in the processing of primary rRNA transcript to yield the immediate precursors to the large and small rRNAs (23S and 16S). Processes some mRNAs, and tRNAs when they are encoded in the rRNA operon. Processes pre-crRNA and tracrRNA of type II CRISPR loci if present in the organism.</text>
</comment>
<dbReference type="PROSITE" id="PS00517">
    <property type="entry name" value="RNASE_3_1"/>
    <property type="match status" value="1"/>
</dbReference>
<dbReference type="SMART" id="SM00358">
    <property type="entry name" value="DSRM"/>
    <property type="match status" value="1"/>
</dbReference>
<comment type="subcellular location">
    <subcellularLocation>
        <location evidence="8">Cytoplasm</location>
    </subcellularLocation>
</comment>
<dbReference type="EC" id="3.1.26.3" evidence="8"/>
<keyword evidence="8" id="KW-0479">Metal-binding</keyword>
<dbReference type="InterPro" id="IPR014720">
    <property type="entry name" value="dsRBD_dom"/>
</dbReference>
<dbReference type="Gene3D" id="3.30.160.20">
    <property type="match status" value="1"/>
</dbReference>
<dbReference type="GeneID" id="303486764"/>
<keyword evidence="4 8" id="KW-0540">Nuclease</keyword>
<dbReference type="HAMAP" id="MF_00104">
    <property type="entry name" value="RNase_III"/>
    <property type="match status" value="1"/>
</dbReference>
<keyword evidence="8" id="KW-0460">Magnesium</keyword>
<dbReference type="NCBIfam" id="TIGR02191">
    <property type="entry name" value="RNaseIII"/>
    <property type="match status" value="1"/>
</dbReference>
<feature type="binding site" evidence="8">
    <location>
        <position position="57"/>
    </location>
    <ligand>
        <name>Mg(2+)</name>
        <dbReference type="ChEBI" id="CHEBI:18420"/>
    </ligand>
</feature>
<dbReference type="InterPro" id="IPR036389">
    <property type="entry name" value="RNase_III_sf"/>
</dbReference>
<evidence type="ECO:0000259" key="10">
    <source>
        <dbReference type="PROSITE" id="PS50142"/>
    </source>
</evidence>
<proteinExistence type="inferred from homology"/>
<dbReference type="SMART" id="SM00535">
    <property type="entry name" value="RIBOc"/>
    <property type="match status" value="1"/>
</dbReference>
<accession>A0ABN5B9T3</accession>
<keyword evidence="8" id="KW-0963">Cytoplasm</keyword>
<keyword evidence="6 8" id="KW-0378">Hydrolase</keyword>
<keyword evidence="8" id="KW-0819">tRNA processing</keyword>
<dbReference type="PROSITE" id="PS50142">
    <property type="entry name" value="RNASE_3_2"/>
    <property type="match status" value="1"/>
</dbReference>
<feature type="binding site" evidence="8">
    <location>
        <position position="133"/>
    </location>
    <ligand>
        <name>Mg(2+)</name>
        <dbReference type="ChEBI" id="CHEBI:18420"/>
    </ligand>
</feature>
<dbReference type="Proteomes" id="UP000258016">
    <property type="component" value="Chromosome"/>
</dbReference>
<comment type="subunit">
    <text evidence="8">Homodimer.</text>
</comment>
<dbReference type="PROSITE" id="PS50137">
    <property type="entry name" value="DS_RBD"/>
    <property type="match status" value="1"/>
</dbReference>
<dbReference type="SUPFAM" id="SSF54768">
    <property type="entry name" value="dsRNA-binding domain-like"/>
    <property type="match status" value="1"/>
</dbReference>
<comment type="cofactor">
    <cofactor evidence="8">
        <name>Mg(2+)</name>
        <dbReference type="ChEBI" id="CHEBI:18420"/>
    </cofactor>
</comment>
<dbReference type="EMBL" id="CP020083">
    <property type="protein sequence ID" value="ASR52495.1"/>
    <property type="molecule type" value="Genomic_DNA"/>
</dbReference>
<comment type="catalytic activity">
    <reaction evidence="1 8">
        <text>Endonucleolytic cleavage to 5'-phosphomonoester.</text>
        <dbReference type="EC" id="3.1.26.3"/>
    </reaction>
</comment>
<dbReference type="PANTHER" id="PTHR11207:SF0">
    <property type="entry name" value="RIBONUCLEASE 3"/>
    <property type="match status" value="1"/>
</dbReference>
<keyword evidence="8" id="KW-0699">rRNA-binding</keyword>
<keyword evidence="7 8" id="KW-0694">RNA-binding</keyword>
<reference evidence="11 12" key="1">
    <citation type="submission" date="2017-03" db="EMBL/GenBank/DDBJ databases">
        <title>Complete genome sequence of Blastomonas fulva degrading microcsystin LR.</title>
        <authorList>
            <person name="Lee H.-g."/>
            <person name="Jin L."/>
            <person name="oh H.-M."/>
        </authorList>
    </citation>
    <scope>NUCLEOTIDE SEQUENCE [LARGE SCALE GENOMIC DNA]</scope>
    <source>
        <strain evidence="11 12">T2</strain>
    </source>
</reference>
<evidence type="ECO:0000256" key="3">
    <source>
        <dbReference type="ARBA" id="ARBA00022664"/>
    </source>
</evidence>
<keyword evidence="8" id="KW-0698">rRNA processing</keyword>
<comment type="similarity">
    <text evidence="2">Belongs to the ribonuclease III family.</text>
</comment>
<sequence>MDHRGALGSHRGRLLTHSVDLSALAPIIDHEPSNPALFVQALTHGSTGQTPDYQRLEFLGDRVLGMVIADLLYSRFPKAAEGQMSAFLNRLVSRESCAEIARACTLGPLIRLGKQARDDGGAGSTNILGDVVEALIGALYLDGGMDSARSFIERHWGERIDAISDAPRHPKSELQEWAAARNRKTPVYTMLGKSGPDHDLRFTVRVEIKGLGMAEATGTSKQEAETLAARQFLAEHTT</sequence>
<dbReference type="Gene3D" id="1.10.1520.10">
    <property type="entry name" value="Ribonuclease III domain"/>
    <property type="match status" value="1"/>
</dbReference>
<dbReference type="Pfam" id="PF14622">
    <property type="entry name" value="Ribonucleas_3_3"/>
    <property type="match status" value="1"/>
</dbReference>
<evidence type="ECO:0000256" key="2">
    <source>
        <dbReference type="ARBA" id="ARBA00010183"/>
    </source>
</evidence>
<dbReference type="RefSeq" id="WP_117352758.1">
    <property type="nucleotide sequence ID" value="NZ_CP020083.1"/>
</dbReference>
<keyword evidence="5 8" id="KW-0255">Endonuclease</keyword>
<dbReference type="Pfam" id="PF00035">
    <property type="entry name" value="dsrm"/>
    <property type="match status" value="1"/>
</dbReference>
<feature type="domain" description="DRBM" evidence="9">
    <location>
        <begin position="169"/>
        <end position="238"/>
    </location>
</feature>
<dbReference type="SUPFAM" id="SSF69065">
    <property type="entry name" value="RNase III domain-like"/>
    <property type="match status" value="1"/>
</dbReference>
<protein>
    <recommendedName>
        <fullName evidence="8">Ribonuclease 3</fullName>
        <ecNumber evidence="8">3.1.26.3</ecNumber>
    </recommendedName>
    <alternativeName>
        <fullName evidence="8">Ribonuclease III</fullName>
        <shortName evidence="8">RNase III</shortName>
    </alternativeName>
</protein>
<feature type="binding site" evidence="8">
    <location>
        <position position="130"/>
    </location>
    <ligand>
        <name>Mg(2+)</name>
        <dbReference type="ChEBI" id="CHEBI:18420"/>
    </ligand>
</feature>
<evidence type="ECO:0000256" key="6">
    <source>
        <dbReference type="ARBA" id="ARBA00022801"/>
    </source>
</evidence>
<evidence type="ECO:0000256" key="5">
    <source>
        <dbReference type="ARBA" id="ARBA00022759"/>
    </source>
</evidence>
<organism evidence="11 12">
    <name type="scientific">Blastomonas fulva</name>
    <dbReference type="NCBI Taxonomy" id="1550728"/>
    <lineage>
        <taxon>Bacteria</taxon>
        <taxon>Pseudomonadati</taxon>
        <taxon>Pseudomonadota</taxon>
        <taxon>Alphaproteobacteria</taxon>
        <taxon>Sphingomonadales</taxon>
        <taxon>Sphingomonadaceae</taxon>
        <taxon>Blastomonas</taxon>
    </lineage>
</organism>
<feature type="active site" evidence="8">
    <location>
        <position position="133"/>
    </location>
</feature>
<evidence type="ECO:0000256" key="7">
    <source>
        <dbReference type="ARBA" id="ARBA00022884"/>
    </source>
</evidence>
<dbReference type="InterPro" id="IPR000999">
    <property type="entry name" value="RNase_III_dom"/>
</dbReference>
<evidence type="ECO:0000256" key="1">
    <source>
        <dbReference type="ARBA" id="ARBA00000109"/>
    </source>
</evidence>